<keyword evidence="1" id="KW-1133">Transmembrane helix</keyword>
<comment type="caution">
    <text evidence="3">The sequence shown here is derived from an EMBL/GenBank/DDBJ whole genome shotgun (WGS) entry which is preliminary data.</text>
</comment>
<evidence type="ECO:0008006" key="5">
    <source>
        <dbReference type="Google" id="ProtNLM"/>
    </source>
</evidence>
<feature type="signal peptide" evidence="2">
    <location>
        <begin position="1"/>
        <end position="25"/>
    </location>
</feature>
<evidence type="ECO:0000256" key="1">
    <source>
        <dbReference type="SAM" id="Phobius"/>
    </source>
</evidence>
<dbReference type="EMBL" id="BDQM01000003">
    <property type="protein sequence ID" value="GAW94995.1"/>
    <property type="molecule type" value="Genomic_DNA"/>
</dbReference>
<evidence type="ECO:0000313" key="4">
    <source>
        <dbReference type="Proteomes" id="UP000197068"/>
    </source>
</evidence>
<evidence type="ECO:0000313" key="3">
    <source>
        <dbReference type="EMBL" id="GAW94995.1"/>
    </source>
</evidence>
<reference evidence="3 4" key="1">
    <citation type="submission" date="2017-06" db="EMBL/GenBank/DDBJ databases">
        <title>Whole Genome Sequences of Colwellia marinimaniae MTCD1.</title>
        <authorList>
            <person name="Kusumoto H."/>
            <person name="Inoue M."/>
            <person name="Tanikawa K."/>
            <person name="Maeji H."/>
            <person name="Cameron J.H."/>
            <person name="Bartlett D.H."/>
        </authorList>
    </citation>
    <scope>NUCLEOTIDE SEQUENCE [LARGE SCALE GENOMIC DNA]</scope>
    <source>
        <strain evidence="3 4">MTCD1</strain>
    </source>
</reference>
<organism evidence="3 4">
    <name type="scientific">Colwellia marinimaniae</name>
    <dbReference type="NCBI Taxonomy" id="1513592"/>
    <lineage>
        <taxon>Bacteria</taxon>
        <taxon>Pseudomonadati</taxon>
        <taxon>Pseudomonadota</taxon>
        <taxon>Gammaproteobacteria</taxon>
        <taxon>Alteromonadales</taxon>
        <taxon>Colwelliaceae</taxon>
        <taxon>Colwellia</taxon>
    </lineage>
</organism>
<keyword evidence="4" id="KW-1185">Reference proteome</keyword>
<keyword evidence="1" id="KW-0812">Transmembrane</keyword>
<accession>A0ABQ0MRK4</accession>
<dbReference type="RefSeq" id="WP_057179236.1">
    <property type="nucleotide sequence ID" value="NZ_BDQM01000003.1"/>
</dbReference>
<dbReference type="Proteomes" id="UP000197068">
    <property type="component" value="Unassembled WGS sequence"/>
</dbReference>
<evidence type="ECO:0000256" key="2">
    <source>
        <dbReference type="SAM" id="SignalP"/>
    </source>
</evidence>
<gene>
    <name evidence="3" type="ORF">MTCD1_00594</name>
</gene>
<keyword evidence="1" id="KW-0472">Membrane</keyword>
<dbReference type="InterPro" id="IPR011042">
    <property type="entry name" value="6-blade_b-propeller_TolB-like"/>
</dbReference>
<protein>
    <recommendedName>
        <fullName evidence="5">SHOCT domain-containing protein</fullName>
    </recommendedName>
</protein>
<name>A0ABQ0MRK4_9GAMM</name>
<keyword evidence="2" id="KW-0732">Signal</keyword>
<sequence>MLTVKHSLFLFFFLWLVLFTRSSHANNSTSEKNQYLLQKIAQAPLLKGKNSQWLQLLEQPGNSQNYYLANRQGQIYQLAQDNAINSSLLLDFQQVSTKEPILQLSAFALHPNFALNEHSGYGIFYTAHVEKSPTISRAKRLQESAVTIALSFDAVVTEWQLNPARQVDISSQREVLRIAIASVTTGIKQLSFNPYSKSWHDDFAQLYIALAQNQKLSQYPLYSGAILRINPQEITTASYSVPDNNPYFAHNEISAAIYLLGAGQIKQFIWPDKYSNKLLISHLYRYKNTIKHWLSYSYGGEDWRAYSPKQFIYQNDQPLTANSLLVYRGQNAPSLRNKLLLLTKKKRQWQLSSLTNGNPVVKLGVQQQKSLSTPQLEWPLSQQKLITKQLSIFRDNRGELLFFNEDSGAIYQLFQQDIMPGQGHIQGNQATKQSGLAGITFFFISLFTLLAGYIFYQINSQKNSVKSLVRREFSHLALTDDKLALNLFKRHQHKTETVVALDQIKQCQLLLGDLVIATINTTLAHGFNDQQEQALREIFHNEKIDKMVDGKVRRISLSINTSKKNKYIICLYLRKGNDRITKNSYFAVVDDVINWCWLIAAKINSQHTSKRGLKASISAADIALAEHKSHDDTPLHTQAAIIRPATHPQPTLAVNEQVPTAEIPIAQGNSDAIILSNYHDSTAITAAKVETELVNALEKLVKLQQQGFLSADEFSQAKAKLLDCLNKTE</sequence>
<feature type="transmembrane region" description="Helical" evidence="1">
    <location>
        <begin position="435"/>
        <end position="456"/>
    </location>
</feature>
<proteinExistence type="predicted"/>
<feature type="chain" id="PRO_5046181458" description="SHOCT domain-containing protein" evidence="2">
    <location>
        <begin position="26"/>
        <end position="729"/>
    </location>
</feature>
<dbReference type="Gene3D" id="2.120.10.30">
    <property type="entry name" value="TolB, C-terminal domain"/>
    <property type="match status" value="1"/>
</dbReference>